<name>A0A0F9LDU8_9ZZZZ</name>
<dbReference type="SUPFAM" id="SSF103196">
    <property type="entry name" value="Roadblock/LC7 domain"/>
    <property type="match status" value="1"/>
</dbReference>
<organism evidence="1">
    <name type="scientific">marine sediment metagenome</name>
    <dbReference type="NCBI Taxonomy" id="412755"/>
    <lineage>
        <taxon>unclassified sequences</taxon>
        <taxon>metagenomes</taxon>
        <taxon>ecological metagenomes</taxon>
    </lineage>
</organism>
<evidence type="ECO:0008006" key="2">
    <source>
        <dbReference type="Google" id="ProtNLM"/>
    </source>
</evidence>
<protein>
    <recommendedName>
        <fullName evidence="2">Roadblock/LAMTOR2 domain-containing protein</fullName>
    </recommendedName>
</protein>
<dbReference type="Gene3D" id="3.30.450.30">
    <property type="entry name" value="Dynein light chain 2a, cytoplasmic"/>
    <property type="match status" value="1"/>
</dbReference>
<sequence length="156" mass="17290">MSFTEDELRLKKILNGIINSTPGLKYALVIDDTGITILSQSKFTFAERDGVSVEKIGAIGGAVFIAGEEQGYILGYGDISFQITEYFEGMIFSMKVGKGVLCLTTDKKVQTGFIIALMKKWAPKIALILNRYLQDEQGEISKEIKEMFRSDTVGML</sequence>
<proteinExistence type="predicted"/>
<accession>A0A0F9LDU8</accession>
<gene>
    <name evidence="1" type="ORF">LCGC14_1226180</name>
</gene>
<dbReference type="EMBL" id="LAZR01006502">
    <property type="protein sequence ID" value="KKM91673.1"/>
    <property type="molecule type" value="Genomic_DNA"/>
</dbReference>
<comment type="caution">
    <text evidence="1">The sequence shown here is derived from an EMBL/GenBank/DDBJ whole genome shotgun (WGS) entry which is preliminary data.</text>
</comment>
<dbReference type="AlphaFoldDB" id="A0A0F9LDU8"/>
<reference evidence="1" key="1">
    <citation type="journal article" date="2015" name="Nature">
        <title>Complex archaea that bridge the gap between prokaryotes and eukaryotes.</title>
        <authorList>
            <person name="Spang A."/>
            <person name="Saw J.H."/>
            <person name="Jorgensen S.L."/>
            <person name="Zaremba-Niedzwiedzka K."/>
            <person name="Martijn J."/>
            <person name="Lind A.E."/>
            <person name="van Eijk R."/>
            <person name="Schleper C."/>
            <person name="Guy L."/>
            <person name="Ettema T.J."/>
        </authorList>
    </citation>
    <scope>NUCLEOTIDE SEQUENCE</scope>
</reference>
<evidence type="ECO:0000313" key="1">
    <source>
        <dbReference type="EMBL" id="KKM91673.1"/>
    </source>
</evidence>